<evidence type="ECO:0008006" key="10">
    <source>
        <dbReference type="Google" id="ProtNLM"/>
    </source>
</evidence>
<dbReference type="GO" id="GO:0004553">
    <property type="term" value="F:hydrolase activity, hydrolyzing O-glycosyl compounds"/>
    <property type="evidence" value="ECO:0007669"/>
    <property type="project" value="InterPro"/>
</dbReference>
<dbReference type="Gene3D" id="2.115.10.20">
    <property type="entry name" value="Glycosyl hydrolase domain, family 43"/>
    <property type="match status" value="1"/>
</dbReference>
<evidence type="ECO:0000256" key="5">
    <source>
        <dbReference type="SAM" id="SignalP"/>
    </source>
</evidence>
<dbReference type="Gene3D" id="2.60.120.560">
    <property type="entry name" value="Exo-inulinase, domain 1"/>
    <property type="match status" value="1"/>
</dbReference>
<feature type="domain" description="Glycosyl hydrolase family 32 N-terminal" evidence="6">
    <location>
        <begin position="89"/>
        <end position="190"/>
    </location>
</feature>
<dbReference type="InterPro" id="IPR050551">
    <property type="entry name" value="Fructan_Metab_Enzymes"/>
</dbReference>
<reference evidence="8 9" key="1">
    <citation type="submission" date="2024-01" db="EMBL/GenBank/DDBJ databases">
        <title>The genomes of 5 underutilized Papilionoideae crops provide insights into root nodulation and disease resistanc.</title>
        <authorList>
            <person name="Jiang F."/>
        </authorList>
    </citation>
    <scope>NUCLEOTIDE SEQUENCE [LARGE SCALE GENOMIC DNA]</scope>
    <source>
        <strain evidence="8">DUOXIRENSHENG_FW03</strain>
        <tissue evidence="8">Leaves</tissue>
    </source>
</reference>
<dbReference type="Proteomes" id="UP001386955">
    <property type="component" value="Unassembled WGS sequence"/>
</dbReference>
<dbReference type="EMBL" id="JAYMYS010000003">
    <property type="protein sequence ID" value="KAK7400868.1"/>
    <property type="molecule type" value="Genomic_DNA"/>
</dbReference>
<feature type="signal peptide" evidence="5">
    <location>
        <begin position="1"/>
        <end position="19"/>
    </location>
</feature>
<feature type="chain" id="PRO_5042975245" description="Beta-fructofuranosidase" evidence="5">
    <location>
        <begin position="20"/>
        <end position="291"/>
    </location>
</feature>
<evidence type="ECO:0000256" key="4">
    <source>
        <dbReference type="RuleBase" id="RU362110"/>
    </source>
</evidence>
<dbReference type="Pfam" id="PF00251">
    <property type="entry name" value="Glyco_hydro_32N"/>
    <property type="match status" value="2"/>
</dbReference>
<dbReference type="InterPro" id="IPR013189">
    <property type="entry name" value="Glyco_hydro_32_C"/>
</dbReference>
<dbReference type="InterPro" id="IPR013320">
    <property type="entry name" value="ConA-like_dom_sf"/>
</dbReference>
<dbReference type="InterPro" id="IPR013148">
    <property type="entry name" value="Glyco_hydro_32_N"/>
</dbReference>
<dbReference type="SMART" id="SM00640">
    <property type="entry name" value="Glyco_32"/>
    <property type="match status" value="1"/>
</dbReference>
<evidence type="ECO:0000256" key="2">
    <source>
        <dbReference type="ARBA" id="ARBA00022801"/>
    </source>
</evidence>
<comment type="caution">
    <text evidence="8">The sequence shown here is derived from an EMBL/GenBank/DDBJ whole genome shotgun (WGS) entry which is preliminary data.</text>
</comment>
<organism evidence="8 9">
    <name type="scientific">Psophocarpus tetragonolobus</name>
    <name type="common">Winged bean</name>
    <name type="synonym">Dolichos tetragonolobus</name>
    <dbReference type="NCBI Taxonomy" id="3891"/>
    <lineage>
        <taxon>Eukaryota</taxon>
        <taxon>Viridiplantae</taxon>
        <taxon>Streptophyta</taxon>
        <taxon>Embryophyta</taxon>
        <taxon>Tracheophyta</taxon>
        <taxon>Spermatophyta</taxon>
        <taxon>Magnoliopsida</taxon>
        <taxon>eudicotyledons</taxon>
        <taxon>Gunneridae</taxon>
        <taxon>Pentapetalae</taxon>
        <taxon>rosids</taxon>
        <taxon>fabids</taxon>
        <taxon>Fabales</taxon>
        <taxon>Fabaceae</taxon>
        <taxon>Papilionoideae</taxon>
        <taxon>50 kb inversion clade</taxon>
        <taxon>NPAAA clade</taxon>
        <taxon>indigoferoid/millettioid clade</taxon>
        <taxon>Phaseoleae</taxon>
        <taxon>Psophocarpus</taxon>
    </lineage>
</organism>
<keyword evidence="5" id="KW-0732">Signal</keyword>
<evidence type="ECO:0000313" key="8">
    <source>
        <dbReference type="EMBL" id="KAK7400868.1"/>
    </source>
</evidence>
<evidence type="ECO:0000256" key="3">
    <source>
        <dbReference type="ARBA" id="ARBA00023295"/>
    </source>
</evidence>
<feature type="domain" description="Glycosyl hydrolase family 32 N-terminal" evidence="6">
    <location>
        <begin position="44"/>
        <end position="88"/>
    </location>
</feature>
<proteinExistence type="inferred from homology"/>
<keyword evidence="3 4" id="KW-0326">Glycosidase</keyword>
<evidence type="ECO:0000256" key="1">
    <source>
        <dbReference type="ARBA" id="ARBA00009902"/>
    </source>
</evidence>
<evidence type="ECO:0000259" key="7">
    <source>
        <dbReference type="Pfam" id="PF08244"/>
    </source>
</evidence>
<accession>A0AAN9XNR7</accession>
<keyword evidence="2 4" id="KW-0378">Hydrolase</keyword>
<dbReference type="PANTHER" id="PTHR31953">
    <property type="entry name" value="BETA-FRUCTOFURANOSIDASE, INSOLUBLE ISOENZYME CWINV1-RELATED"/>
    <property type="match status" value="1"/>
</dbReference>
<dbReference type="InterPro" id="IPR001362">
    <property type="entry name" value="Glyco_hydro_32"/>
</dbReference>
<dbReference type="InterPro" id="IPR023296">
    <property type="entry name" value="Glyco_hydro_beta-prop_sf"/>
</dbReference>
<sequence>MTLIFYSLVLLIINTGIDAISVSDVHTTGYLFQPPKNWMNDPNVWGNIVWAHSVSRDLVNWKSLEHAIYPSKAFDMFGCWSGSATVVPAWRNKDGHWRMLVGSRRKHRGIAYLYRSKDFMTWVRAKHPIHSKSETGMWECPDFYPVSVKGSVVGNHQVKHVLKNSLHDARFEYYTLGTYLEDKDRYVADKRLIDGWGGLSSSLKDDKLYKPSFAGFVDVDLATDMKLSLRSLIDHWVVESFGAGGKTNILSRVYPQLAVMNQARLFVFNNGTEPITVHNLNAWNMKSADIT</sequence>
<keyword evidence="9" id="KW-1185">Reference proteome</keyword>
<evidence type="ECO:0000313" key="9">
    <source>
        <dbReference type="Proteomes" id="UP001386955"/>
    </source>
</evidence>
<comment type="similarity">
    <text evidence="1 4">Belongs to the glycosyl hydrolase 32 family.</text>
</comment>
<dbReference type="SUPFAM" id="SSF49899">
    <property type="entry name" value="Concanavalin A-like lectins/glucanases"/>
    <property type="match status" value="1"/>
</dbReference>
<evidence type="ECO:0000259" key="6">
    <source>
        <dbReference type="Pfam" id="PF00251"/>
    </source>
</evidence>
<feature type="domain" description="Glycosyl hydrolase family 32 C-terminal" evidence="7">
    <location>
        <begin position="219"/>
        <end position="284"/>
    </location>
</feature>
<dbReference type="GO" id="GO:0005975">
    <property type="term" value="P:carbohydrate metabolic process"/>
    <property type="evidence" value="ECO:0007669"/>
    <property type="project" value="InterPro"/>
</dbReference>
<name>A0AAN9XNR7_PSOTE</name>
<gene>
    <name evidence="8" type="ORF">VNO78_12176</name>
</gene>
<dbReference type="AlphaFoldDB" id="A0AAN9XNR7"/>
<dbReference type="SUPFAM" id="SSF75005">
    <property type="entry name" value="Arabinanase/levansucrase/invertase"/>
    <property type="match status" value="1"/>
</dbReference>
<protein>
    <recommendedName>
        <fullName evidence="10">Beta-fructofuranosidase</fullName>
    </recommendedName>
</protein>
<dbReference type="Pfam" id="PF08244">
    <property type="entry name" value="Glyco_hydro_32C"/>
    <property type="match status" value="1"/>
</dbReference>